<dbReference type="Pfam" id="PF02720">
    <property type="entry name" value="DUF222"/>
    <property type="match status" value="1"/>
</dbReference>
<dbReference type="RefSeq" id="WP_387417887.1">
    <property type="nucleotide sequence ID" value="NZ_JBIASD010000053.1"/>
</dbReference>
<evidence type="ECO:0000313" key="2">
    <source>
        <dbReference type="EMBL" id="MFF3671719.1"/>
    </source>
</evidence>
<accession>A0ABW6T361</accession>
<sequence length="179" mass="18378">MLARAERLAAAAGKVPGETDTDAGAGTGAEVEVAMAEIVALARAIDLAEAAIAARLPIAEAGKGHHLFGRRSIGAWLAAATGSRTARAGERVTLARQLPRLPRTAGLFASGRLSYGYAATIASATRHLDDAETELAEPILVELAQASTSTVEDVARAGQTIIETIDPDGRLARAAAKTE</sequence>
<dbReference type="InterPro" id="IPR003870">
    <property type="entry name" value="DUF222"/>
</dbReference>
<dbReference type="EMBL" id="JBIASD010000053">
    <property type="protein sequence ID" value="MFF3671719.1"/>
    <property type="molecule type" value="Genomic_DNA"/>
</dbReference>
<proteinExistence type="predicted"/>
<evidence type="ECO:0000313" key="3">
    <source>
        <dbReference type="Proteomes" id="UP001602013"/>
    </source>
</evidence>
<feature type="non-terminal residue" evidence="2">
    <location>
        <position position="179"/>
    </location>
</feature>
<keyword evidence="3" id="KW-1185">Reference proteome</keyword>
<comment type="caution">
    <text evidence="2">The sequence shown here is derived from an EMBL/GenBank/DDBJ whole genome shotgun (WGS) entry which is preliminary data.</text>
</comment>
<organism evidence="2 3">
    <name type="scientific">Microtetraspora malaysiensis</name>
    <dbReference type="NCBI Taxonomy" id="161358"/>
    <lineage>
        <taxon>Bacteria</taxon>
        <taxon>Bacillati</taxon>
        <taxon>Actinomycetota</taxon>
        <taxon>Actinomycetes</taxon>
        <taxon>Streptosporangiales</taxon>
        <taxon>Streptosporangiaceae</taxon>
        <taxon>Microtetraspora</taxon>
    </lineage>
</organism>
<evidence type="ECO:0000259" key="1">
    <source>
        <dbReference type="Pfam" id="PF02720"/>
    </source>
</evidence>
<protein>
    <submittedName>
        <fullName evidence="2">DUF222 domain-containing protein</fullName>
    </submittedName>
</protein>
<gene>
    <name evidence="2" type="ORF">ACFYXI_39660</name>
</gene>
<name>A0ABW6T361_9ACTN</name>
<dbReference type="Proteomes" id="UP001602013">
    <property type="component" value="Unassembled WGS sequence"/>
</dbReference>
<feature type="domain" description="DUF222" evidence="1">
    <location>
        <begin position="34"/>
        <end position="175"/>
    </location>
</feature>
<reference evidence="2 3" key="1">
    <citation type="submission" date="2024-10" db="EMBL/GenBank/DDBJ databases">
        <title>The Natural Products Discovery Center: Release of the First 8490 Sequenced Strains for Exploring Actinobacteria Biosynthetic Diversity.</title>
        <authorList>
            <person name="Kalkreuter E."/>
            <person name="Kautsar S.A."/>
            <person name="Yang D."/>
            <person name="Bader C.D."/>
            <person name="Teijaro C.N."/>
            <person name="Fluegel L."/>
            <person name="Davis C.M."/>
            <person name="Simpson J.R."/>
            <person name="Lauterbach L."/>
            <person name="Steele A.D."/>
            <person name="Gui C."/>
            <person name="Meng S."/>
            <person name="Li G."/>
            <person name="Viehrig K."/>
            <person name="Ye F."/>
            <person name="Su P."/>
            <person name="Kiefer A.F."/>
            <person name="Nichols A."/>
            <person name="Cepeda A.J."/>
            <person name="Yan W."/>
            <person name="Fan B."/>
            <person name="Jiang Y."/>
            <person name="Adhikari A."/>
            <person name="Zheng C.-J."/>
            <person name="Schuster L."/>
            <person name="Cowan T.M."/>
            <person name="Smanski M.J."/>
            <person name="Chevrette M.G."/>
            <person name="De Carvalho L.P.S."/>
            <person name="Shen B."/>
        </authorList>
    </citation>
    <scope>NUCLEOTIDE SEQUENCE [LARGE SCALE GENOMIC DNA]</scope>
    <source>
        <strain evidence="2 3">NPDC002173</strain>
    </source>
</reference>